<comment type="caution">
    <text evidence="1">The sequence shown here is derived from an EMBL/GenBank/DDBJ whole genome shotgun (WGS) entry which is preliminary data.</text>
</comment>
<evidence type="ECO:0000313" key="1">
    <source>
        <dbReference type="EMBL" id="CAJ2653415.1"/>
    </source>
</evidence>
<evidence type="ECO:0000313" key="2">
    <source>
        <dbReference type="Proteomes" id="UP001177021"/>
    </source>
</evidence>
<sequence>MFSRFFQKSSPQQSPQNVMQSEKFDPKVLLHYGVPSSASILAFDRVQRLLAVATLDGRIKVFGGDNIEGIMISPKQTSFKNLEFLENQGFLASVSSDNKIQVWDLRNRQIASALQWESIITSFSIIYGTSYMLVGTEHGLVYVLKFDSEDRKVNILPYYIPTDVISEAVGKSLDNVSVVKVLHQPCSNGKRLLVAYENGVLLLWDAYEDRIVLIRDHKDIELKRKKVTSYLDDPKNEHSDDKLEHEEEDKEISCVSWASSDGSVVVVGYVDGDIMFWNLPTADSPIDQDKKMSNNLVKLQLSPSDRRLPIILLHWCANKSWISSGGELFVYGGEKIGSEEVLTVLSVEWSRGIENLKCTGRIDIALRGSFADMVLLSSDCHAEGDCNMLFVLTSPGQLDLYEKNCLSSLMSKKQRKTSSPTMQYSIVIPTLEPQLTTTMLDVVDHDAKSFTALSEILVAAKQLSVQNQRSGKIKWPLIGGVPGQLFKEDRLIIQIFIAGYQDGSVRIWDASYPALSLVYNIKPEVNGAKMGSANSPVSALDFCPDTLHLAVGDESGIVRLYGLIRSSDDTTLHFVTENGTEVHNVNQGDGPHCKAVFSLQNSSVCGLQFANHGVKLAVGYEHGQVAMLDTITSSVLFLTSSESDTSSAVVSLNAKFSDTSCLNIPQEPVSDISDNSGKGLVFIMTRDAHLVAIDSETGNMVCNRTMSPDVKSNAISMHIIDATFELSAEKLQSHSPQKNDSGMQANIQSENTQDKVETTNTIDNSYFAQIVLNSLILLCSESELSLQSLSSMIEGSNKYTRKVNLVKRCCWTNIFKKDDRERVLVVLYQTGDIELRSLATLEVLGEKSLMSILRWNWKTDMEKTICSSSNGQIILVNGNEAAFLSLLPCENVLWIPECFPCLHDEVLAAAVDLTKSLSPNQSEKQGASAIFHNIARNFKARKSGHNTNQEVHNNYLENLERCFSSPPFLKPSSDTEDKLDDFELDIDEIHIEEPEVFLSSQKIHIDKKEKAKEKETADRQKLFEESATDSKPRARTTEEIKAKYRKTGVQDAATAAALAKDKLMERQEKLQLLNDHTEELQNGAQDFASMAAELAKQMENRKWWQL</sequence>
<protein>
    <submittedName>
        <fullName evidence="1">Uncharacterized protein</fullName>
    </submittedName>
</protein>
<dbReference type="Proteomes" id="UP001177021">
    <property type="component" value="Unassembled WGS sequence"/>
</dbReference>
<gene>
    <name evidence="1" type="ORF">MILVUS5_LOCUS20769</name>
</gene>
<keyword evidence="2" id="KW-1185">Reference proteome</keyword>
<proteinExistence type="predicted"/>
<accession>A0ACB0K7W6</accession>
<dbReference type="EMBL" id="CASHSV030000206">
    <property type="protein sequence ID" value="CAJ2653415.1"/>
    <property type="molecule type" value="Genomic_DNA"/>
</dbReference>
<name>A0ACB0K7W6_TRIPR</name>
<reference evidence="1" key="1">
    <citation type="submission" date="2023-10" db="EMBL/GenBank/DDBJ databases">
        <authorList>
            <person name="Rodriguez Cubillos JULIANA M."/>
            <person name="De Vega J."/>
        </authorList>
    </citation>
    <scope>NUCLEOTIDE SEQUENCE</scope>
</reference>
<organism evidence="1 2">
    <name type="scientific">Trifolium pratense</name>
    <name type="common">Red clover</name>
    <dbReference type="NCBI Taxonomy" id="57577"/>
    <lineage>
        <taxon>Eukaryota</taxon>
        <taxon>Viridiplantae</taxon>
        <taxon>Streptophyta</taxon>
        <taxon>Embryophyta</taxon>
        <taxon>Tracheophyta</taxon>
        <taxon>Spermatophyta</taxon>
        <taxon>Magnoliopsida</taxon>
        <taxon>eudicotyledons</taxon>
        <taxon>Gunneridae</taxon>
        <taxon>Pentapetalae</taxon>
        <taxon>rosids</taxon>
        <taxon>fabids</taxon>
        <taxon>Fabales</taxon>
        <taxon>Fabaceae</taxon>
        <taxon>Papilionoideae</taxon>
        <taxon>50 kb inversion clade</taxon>
        <taxon>NPAAA clade</taxon>
        <taxon>Hologalegina</taxon>
        <taxon>IRL clade</taxon>
        <taxon>Trifolieae</taxon>
        <taxon>Trifolium</taxon>
    </lineage>
</organism>